<evidence type="ECO:0000313" key="2">
    <source>
        <dbReference type="Proteomes" id="UP000326924"/>
    </source>
</evidence>
<protein>
    <submittedName>
        <fullName evidence="1">Uncharacterized protein</fullName>
    </submittedName>
</protein>
<name>A0A5J5F7V5_9PEZI</name>
<comment type="caution">
    <text evidence="1">The sequence shown here is derived from an EMBL/GenBank/DDBJ whole genome shotgun (WGS) entry which is preliminary data.</text>
</comment>
<dbReference type="Proteomes" id="UP000326924">
    <property type="component" value="Unassembled WGS sequence"/>
</dbReference>
<dbReference type="AlphaFoldDB" id="A0A5J5F7V5"/>
<dbReference type="EMBL" id="VXIS01000022">
    <property type="protein sequence ID" value="KAA8912572.1"/>
    <property type="molecule type" value="Genomic_DNA"/>
</dbReference>
<gene>
    <name evidence="1" type="ORF">FN846DRAFT_994079</name>
</gene>
<reference evidence="1 2" key="1">
    <citation type="submission" date="2019-09" db="EMBL/GenBank/DDBJ databases">
        <title>Draft genome of the ectomycorrhizal ascomycete Sphaerosporella brunnea.</title>
        <authorList>
            <consortium name="DOE Joint Genome Institute"/>
            <person name="Benucci G.M."/>
            <person name="Marozzi G."/>
            <person name="Antonielli L."/>
            <person name="Sanchez S."/>
            <person name="Marco P."/>
            <person name="Wang X."/>
            <person name="Falini L.B."/>
            <person name="Barry K."/>
            <person name="Haridas S."/>
            <person name="Lipzen A."/>
            <person name="Labutti K."/>
            <person name="Grigoriev I.V."/>
            <person name="Murat C."/>
            <person name="Martin F."/>
            <person name="Albertini E."/>
            <person name="Donnini D."/>
            <person name="Bonito G."/>
        </authorList>
    </citation>
    <scope>NUCLEOTIDE SEQUENCE [LARGE SCALE GENOMIC DNA]</scope>
    <source>
        <strain evidence="1 2">Sb_GMNB300</strain>
    </source>
</reference>
<keyword evidence="2" id="KW-1185">Reference proteome</keyword>
<organism evidence="1 2">
    <name type="scientific">Sphaerosporella brunnea</name>
    <dbReference type="NCBI Taxonomy" id="1250544"/>
    <lineage>
        <taxon>Eukaryota</taxon>
        <taxon>Fungi</taxon>
        <taxon>Dikarya</taxon>
        <taxon>Ascomycota</taxon>
        <taxon>Pezizomycotina</taxon>
        <taxon>Pezizomycetes</taxon>
        <taxon>Pezizales</taxon>
        <taxon>Pyronemataceae</taxon>
        <taxon>Sphaerosporella</taxon>
    </lineage>
</organism>
<dbReference type="InParanoid" id="A0A5J5F7V5"/>
<accession>A0A5J5F7V5</accession>
<sequence length="267" mass="29814">MPTPRREPILGTREDPWGLCTPPAKVKEESLTPQHAFNGDPAYLRTTLVKRYGYDGWEAISSDGPTAEHGKNLIRLIVHCDSGFRAPNNLSPGAVDMVALNSEPRFRWRFFGLQWKEISPMFAVLLAVGSQLYAQRPGTVAQWMAAVESIWLADRRGFFGVEMLPGDNYQQGADLVVVILRYVYGGNAAGSAKTSVNFRFSCELNDTRRDWAAMEAKVGRPAVVTVLPGDRDYWMRALPQTIKAANLQVWWATSRGKARYPVRGTIP</sequence>
<proteinExistence type="predicted"/>
<evidence type="ECO:0000313" key="1">
    <source>
        <dbReference type="EMBL" id="KAA8912572.1"/>
    </source>
</evidence>